<dbReference type="Gene3D" id="3.40.1360.10">
    <property type="match status" value="1"/>
</dbReference>
<feature type="domain" description="Toprim" evidence="2">
    <location>
        <begin position="240"/>
        <end position="327"/>
    </location>
</feature>
<dbReference type="InterPro" id="IPR006171">
    <property type="entry name" value="TOPRIM_dom"/>
</dbReference>
<sequence>MNARDQSRDSYRIVTDALTARVGPPRYPRSPEQWTNYLCPVHEGDGQHHNPSLGVRYDPKQARTIVRCWARCDDEEVVSRIGLRVRDMFDRLPERTHDTTRTTTPSPSSGSPRRSVTGGRSAPPATTPRGRGGSNGVSEPGRVASPVERAILAARFPILNKPDLGVRTGRPETVDSYIYRWPNGRVEGAVHRVLTPHEHGHAKSFWQAHWTGSEWERTGFAPIPWKLADIRQALDTGREIYVCEGEKDVQHANRAGQIATCNAMGAGSWTEQHARWLKGAARVIVVADRDRPGYRHAARVADSLTGRVGEVRVVQARDGKDLADHFAAGHDLSDLDPVPYLDRAREPRFRPAPVNHGRPPRQRHH</sequence>
<feature type="region of interest" description="Disordered" evidence="1">
    <location>
        <begin position="345"/>
        <end position="365"/>
    </location>
</feature>
<evidence type="ECO:0000313" key="4">
    <source>
        <dbReference type="Proteomes" id="UP000655751"/>
    </source>
</evidence>
<evidence type="ECO:0000313" key="3">
    <source>
        <dbReference type="EMBL" id="MBH0775055.1"/>
    </source>
</evidence>
<protein>
    <submittedName>
        <fullName evidence="3">Toprim domain-containing protein</fullName>
    </submittedName>
</protein>
<accession>A0A931MYI3</accession>
<gene>
    <name evidence="3" type="ORF">IT779_02000</name>
</gene>
<feature type="compositionally biased region" description="Low complexity" evidence="1">
    <location>
        <begin position="101"/>
        <end position="121"/>
    </location>
</feature>
<reference evidence="3" key="1">
    <citation type="submission" date="2020-11" db="EMBL/GenBank/DDBJ databases">
        <title>Nocardia NEAU-351.nov., a novel actinomycete isolated from the cow dung.</title>
        <authorList>
            <person name="Zhang X."/>
        </authorList>
    </citation>
    <scope>NUCLEOTIDE SEQUENCE</scope>
    <source>
        <strain evidence="3">NEAU-351</strain>
    </source>
</reference>
<dbReference type="InterPro" id="IPR034154">
    <property type="entry name" value="TOPRIM_DnaG/twinkle"/>
</dbReference>
<dbReference type="SUPFAM" id="SSF56731">
    <property type="entry name" value="DNA primase core"/>
    <property type="match status" value="1"/>
</dbReference>
<dbReference type="CDD" id="cd01029">
    <property type="entry name" value="TOPRIM_primases"/>
    <property type="match status" value="1"/>
</dbReference>
<dbReference type="RefSeq" id="WP_196147380.1">
    <property type="nucleotide sequence ID" value="NZ_JADMLG010000001.1"/>
</dbReference>
<dbReference type="Proteomes" id="UP000655751">
    <property type="component" value="Unassembled WGS sequence"/>
</dbReference>
<evidence type="ECO:0000256" key="1">
    <source>
        <dbReference type="SAM" id="MobiDB-lite"/>
    </source>
</evidence>
<dbReference type="Pfam" id="PF13362">
    <property type="entry name" value="Toprim_3"/>
    <property type="match status" value="1"/>
</dbReference>
<evidence type="ECO:0000259" key="2">
    <source>
        <dbReference type="Pfam" id="PF13362"/>
    </source>
</evidence>
<organism evidence="3 4">
    <name type="scientific">Nocardia bovistercoris</name>
    <dbReference type="NCBI Taxonomy" id="2785916"/>
    <lineage>
        <taxon>Bacteria</taxon>
        <taxon>Bacillati</taxon>
        <taxon>Actinomycetota</taxon>
        <taxon>Actinomycetes</taxon>
        <taxon>Mycobacteriales</taxon>
        <taxon>Nocardiaceae</taxon>
        <taxon>Nocardia</taxon>
    </lineage>
</organism>
<proteinExistence type="predicted"/>
<dbReference type="AlphaFoldDB" id="A0A931MYI3"/>
<feature type="region of interest" description="Disordered" evidence="1">
    <location>
        <begin position="92"/>
        <end position="143"/>
    </location>
</feature>
<dbReference type="EMBL" id="JADMLG010000001">
    <property type="protein sequence ID" value="MBH0775055.1"/>
    <property type="molecule type" value="Genomic_DNA"/>
</dbReference>
<keyword evidence="4" id="KW-1185">Reference proteome</keyword>
<comment type="caution">
    <text evidence="3">The sequence shown here is derived from an EMBL/GenBank/DDBJ whole genome shotgun (WGS) entry which is preliminary data.</text>
</comment>
<name>A0A931MYI3_9NOCA</name>